<dbReference type="CDD" id="cd01997">
    <property type="entry name" value="GMP_synthase_C"/>
    <property type="match status" value="1"/>
</dbReference>
<dbReference type="PRINTS" id="PR00099">
    <property type="entry name" value="CPSGATASE"/>
</dbReference>
<comment type="catalytic activity">
    <reaction evidence="9">
        <text>XMP + L-glutamine + ATP + H2O = GMP + L-glutamate + AMP + diphosphate + 2 H(+)</text>
        <dbReference type="Rhea" id="RHEA:11680"/>
        <dbReference type="ChEBI" id="CHEBI:15377"/>
        <dbReference type="ChEBI" id="CHEBI:15378"/>
        <dbReference type="ChEBI" id="CHEBI:29985"/>
        <dbReference type="ChEBI" id="CHEBI:30616"/>
        <dbReference type="ChEBI" id="CHEBI:33019"/>
        <dbReference type="ChEBI" id="CHEBI:57464"/>
        <dbReference type="ChEBI" id="CHEBI:58115"/>
        <dbReference type="ChEBI" id="CHEBI:58359"/>
        <dbReference type="ChEBI" id="CHEBI:456215"/>
        <dbReference type="EC" id="6.3.5.2"/>
    </reaction>
</comment>
<gene>
    <name evidence="9 12" type="primary">guaA</name>
    <name evidence="12" type="ORF">FKZ61_00355</name>
</gene>
<dbReference type="HAMAP" id="MF_00344">
    <property type="entry name" value="GMP_synthase"/>
    <property type="match status" value="1"/>
</dbReference>
<reference evidence="12 13" key="1">
    <citation type="submission" date="2019-06" db="EMBL/GenBank/DDBJ databases">
        <title>Genome sequence of Litorilinea aerophila BAA-2444.</title>
        <authorList>
            <person name="Maclea K.S."/>
            <person name="Maurais E.G."/>
            <person name="Iannazzi L.C."/>
        </authorList>
    </citation>
    <scope>NUCLEOTIDE SEQUENCE [LARGE SCALE GENOMIC DNA]</scope>
    <source>
        <strain evidence="12 13">ATCC BAA-2444</strain>
    </source>
</reference>
<evidence type="ECO:0000313" key="12">
    <source>
        <dbReference type="EMBL" id="TQE97867.1"/>
    </source>
</evidence>
<dbReference type="InterPro" id="IPR004739">
    <property type="entry name" value="GMP_synth_GATase"/>
</dbReference>
<dbReference type="Gene3D" id="3.40.50.880">
    <property type="match status" value="1"/>
</dbReference>
<dbReference type="InterPro" id="IPR017926">
    <property type="entry name" value="GATASE"/>
</dbReference>
<accession>A0A540VM76</accession>
<keyword evidence="6 9" id="KW-0658">Purine biosynthesis</keyword>
<dbReference type="FunFam" id="3.30.300.10:FF:000002">
    <property type="entry name" value="GMP synthase [glutamine-hydrolyzing]"/>
    <property type="match status" value="1"/>
</dbReference>
<feature type="active site" evidence="9">
    <location>
        <position position="176"/>
    </location>
</feature>
<feature type="active site" description="Nucleophile" evidence="9">
    <location>
        <position position="82"/>
    </location>
</feature>
<feature type="binding site" evidence="10">
    <location>
        <begin position="229"/>
        <end position="235"/>
    </location>
    <ligand>
        <name>ATP</name>
        <dbReference type="ChEBI" id="CHEBI:30616"/>
    </ligand>
</feature>
<comment type="subunit">
    <text evidence="9">Homodimer.</text>
</comment>
<dbReference type="PROSITE" id="PS51553">
    <property type="entry name" value="GMPS_ATP_PPASE"/>
    <property type="match status" value="1"/>
</dbReference>
<evidence type="ECO:0000313" key="13">
    <source>
        <dbReference type="Proteomes" id="UP000317371"/>
    </source>
</evidence>
<dbReference type="Pfam" id="PF02540">
    <property type="entry name" value="NAD_synthase"/>
    <property type="match status" value="1"/>
</dbReference>
<dbReference type="GO" id="GO:0005524">
    <property type="term" value="F:ATP binding"/>
    <property type="evidence" value="ECO:0007669"/>
    <property type="project" value="UniProtKB-UniRule"/>
</dbReference>
<dbReference type="Gene3D" id="3.30.300.10">
    <property type="match status" value="1"/>
</dbReference>
<dbReference type="EC" id="6.3.5.2" evidence="9"/>
<dbReference type="UniPathway" id="UPA00189">
    <property type="reaction ID" value="UER00296"/>
</dbReference>
<name>A0A540VM76_9CHLR</name>
<evidence type="ECO:0000256" key="3">
    <source>
        <dbReference type="ARBA" id="ARBA00022598"/>
    </source>
</evidence>
<proteinExistence type="inferred from homology"/>
<evidence type="ECO:0000256" key="9">
    <source>
        <dbReference type="HAMAP-Rule" id="MF_00344"/>
    </source>
</evidence>
<dbReference type="InterPro" id="IPR029062">
    <property type="entry name" value="Class_I_gatase-like"/>
</dbReference>
<comment type="function">
    <text evidence="1 9">Catalyzes the synthesis of GMP from XMP.</text>
</comment>
<evidence type="ECO:0000256" key="4">
    <source>
        <dbReference type="ARBA" id="ARBA00022741"/>
    </source>
</evidence>
<dbReference type="InParanoid" id="A0A540VM76"/>
<keyword evidence="3 9" id="KW-0436">Ligase</keyword>
<evidence type="ECO:0000259" key="11">
    <source>
        <dbReference type="PROSITE" id="PS51553"/>
    </source>
</evidence>
<dbReference type="NCBIfam" id="TIGR00888">
    <property type="entry name" value="guaA_Nterm"/>
    <property type="match status" value="1"/>
</dbReference>
<dbReference type="EMBL" id="VIGC01000001">
    <property type="protein sequence ID" value="TQE97867.1"/>
    <property type="molecule type" value="Genomic_DNA"/>
</dbReference>
<organism evidence="12 13">
    <name type="scientific">Litorilinea aerophila</name>
    <dbReference type="NCBI Taxonomy" id="1204385"/>
    <lineage>
        <taxon>Bacteria</taxon>
        <taxon>Bacillati</taxon>
        <taxon>Chloroflexota</taxon>
        <taxon>Caldilineae</taxon>
        <taxon>Caldilineales</taxon>
        <taxon>Caldilineaceae</taxon>
        <taxon>Litorilinea</taxon>
    </lineage>
</organism>
<keyword evidence="7 9" id="KW-0067">ATP-binding</keyword>
<dbReference type="SUPFAM" id="SSF52402">
    <property type="entry name" value="Adenine nucleotide alpha hydrolases-like"/>
    <property type="match status" value="1"/>
</dbReference>
<dbReference type="CDD" id="cd01742">
    <property type="entry name" value="GATase1_GMP_Synthase"/>
    <property type="match status" value="1"/>
</dbReference>
<protein>
    <recommendedName>
        <fullName evidence="9">GMP synthase [glutamine-hydrolyzing]</fullName>
        <ecNumber evidence="9">6.3.5.2</ecNumber>
    </recommendedName>
    <alternativeName>
        <fullName evidence="9">GMP synthetase</fullName>
    </alternativeName>
    <alternativeName>
        <fullName evidence="9">Glutamine amidotransferase</fullName>
    </alternativeName>
</protein>
<dbReference type="FunFam" id="3.40.50.620:FF:000001">
    <property type="entry name" value="GMP synthase [glutamine-hydrolyzing]"/>
    <property type="match status" value="1"/>
</dbReference>
<sequence>MNHQTIAVLDYGSQYSQLICRRVREAQVYAELISWDQAAERLPQLRPAGIILSGGPNSVYEPGAPTLPEVVLELGVPVLGICYGLQLLAHTLGGRVSPSREREYGPATLTVAGGEAGTRSPLFAGLPSTLQVWMSHGDRVEQLPPGFVAIGRSDNSPFAAIAHEGRRIYGLQFHPEVRHTPQGMAILTNFVKGICGCTGDWTPGNFIQETVAQIQERVGPEGHVICGLSGGVDSAVAATLVHRAIGDRLTCVFVDHGLLRQGEAEQVVETFQRHQGMRLVAVDAKEEFLSDLAGVTDPEEKRKRIGARFIRVFEAEAARLAAQWGTDTPAFLAQGTLYPDVIESASNDDTRNARTIKTHHNVGGLPADMTFQLIEPLRMLFKDEVRAVGEVLGLPEEIVWRHPFPGPGLAIRILGEVTWERLETLRQADAIFLEELRRAGLYRQTSQVFAVLLPVRSVGVMGDGRTYAHVVALRAVTTDDFMTADWARLPYELLARVSNRIVNEVDGVNRVVYDISSKPPATIEWE</sequence>
<keyword evidence="4 9" id="KW-0547">Nucleotide-binding</keyword>
<dbReference type="InterPro" id="IPR014729">
    <property type="entry name" value="Rossmann-like_a/b/a_fold"/>
</dbReference>
<dbReference type="InterPro" id="IPR001674">
    <property type="entry name" value="GMP_synth_C"/>
</dbReference>
<dbReference type="PROSITE" id="PS51273">
    <property type="entry name" value="GATASE_TYPE_1"/>
    <property type="match status" value="1"/>
</dbReference>
<dbReference type="OrthoDB" id="9802219at2"/>
<evidence type="ECO:0000256" key="8">
    <source>
        <dbReference type="ARBA" id="ARBA00022962"/>
    </source>
</evidence>
<evidence type="ECO:0000256" key="6">
    <source>
        <dbReference type="ARBA" id="ARBA00022755"/>
    </source>
</evidence>
<keyword evidence="5 9" id="KW-0332">GMP biosynthesis</keyword>
<dbReference type="GO" id="GO:0003921">
    <property type="term" value="F:GMP synthase activity"/>
    <property type="evidence" value="ECO:0007669"/>
    <property type="project" value="InterPro"/>
</dbReference>
<dbReference type="NCBIfam" id="TIGR00884">
    <property type="entry name" value="guaA_Cterm"/>
    <property type="match status" value="1"/>
</dbReference>
<comment type="pathway">
    <text evidence="2 9">Purine metabolism; GMP biosynthesis; GMP from XMP (L-Gln route): step 1/1.</text>
</comment>
<evidence type="ECO:0000256" key="1">
    <source>
        <dbReference type="ARBA" id="ARBA00002332"/>
    </source>
</evidence>
<dbReference type="Gene3D" id="3.40.50.620">
    <property type="entry name" value="HUPs"/>
    <property type="match status" value="1"/>
</dbReference>
<dbReference type="AlphaFoldDB" id="A0A540VM76"/>
<dbReference type="SUPFAM" id="SSF52317">
    <property type="entry name" value="Class I glutamine amidotransferase-like"/>
    <property type="match status" value="1"/>
</dbReference>
<dbReference type="PANTHER" id="PTHR11922:SF2">
    <property type="entry name" value="GMP SYNTHASE [GLUTAMINE-HYDROLYZING]"/>
    <property type="match status" value="1"/>
</dbReference>
<feature type="active site" evidence="9">
    <location>
        <position position="174"/>
    </location>
</feature>
<feature type="domain" description="GMPS ATP-PPase" evidence="11">
    <location>
        <begin position="201"/>
        <end position="401"/>
    </location>
</feature>
<dbReference type="InterPro" id="IPR022955">
    <property type="entry name" value="GMP_synthase"/>
</dbReference>
<evidence type="ECO:0000256" key="2">
    <source>
        <dbReference type="ARBA" id="ARBA00005153"/>
    </source>
</evidence>
<dbReference type="PRINTS" id="PR00097">
    <property type="entry name" value="ANTSNTHASEII"/>
</dbReference>
<dbReference type="PANTHER" id="PTHR11922">
    <property type="entry name" value="GMP SYNTHASE-RELATED"/>
    <property type="match status" value="1"/>
</dbReference>
<dbReference type="PRINTS" id="PR00096">
    <property type="entry name" value="GATASE"/>
</dbReference>
<dbReference type="RefSeq" id="WP_141608081.1">
    <property type="nucleotide sequence ID" value="NZ_VIGC02000001.1"/>
</dbReference>
<evidence type="ECO:0000256" key="5">
    <source>
        <dbReference type="ARBA" id="ARBA00022749"/>
    </source>
</evidence>
<evidence type="ECO:0000256" key="10">
    <source>
        <dbReference type="PROSITE-ProRule" id="PRU00886"/>
    </source>
</evidence>
<dbReference type="InterPro" id="IPR022310">
    <property type="entry name" value="NAD/GMP_synthase"/>
</dbReference>
<dbReference type="SUPFAM" id="SSF54810">
    <property type="entry name" value="GMP synthetase C-terminal dimerisation domain"/>
    <property type="match status" value="1"/>
</dbReference>
<keyword evidence="13" id="KW-1185">Reference proteome</keyword>
<keyword evidence="8 9" id="KW-0315">Glutamine amidotransferase</keyword>
<dbReference type="GO" id="GO:0005829">
    <property type="term" value="C:cytosol"/>
    <property type="evidence" value="ECO:0007669"/>
    <property type="project" value="TreeGrafter"/>
</dbReference>
<dbReference type="InterPro" id="IPR025777">
    <property type="entry name" value="GMPS_ATP_PPase_dom"/>
</dbReference>
<evidence type="ECO:0000256" key="7">
    <source>
        <dbReference type="ARBA" id="ARBA00022840"/>
    </source>
</evidence>
<dbReference type="FunCoup" id="A0A540VM76">
    <property type="interactions" value="550"/>
</dbReference>
<dbReference type="Pfam" id="PF00117">
    <property type="entry name" value="GATase"/>
    <property type="match status" value="1"/>
</dbReference>
<dbReference type="Proteomes" id="UP000317371">
    <property type="component" value="Unassembled WGS sequence"/>
</dbReference>
<comment type="caution">
    <text evidence="12">The sequence shown here is derived from an EMBL/GenBank/DDBJ whole genome shotgun (WGS) entry which is preliminary data.</text>
</comment>
<dbReference type="NCBIfam" id="NF000848">
    <property type="entry name" value="PRK00074.1"/>
    <property type="match status" value="1"/>
</dbReference>
<dbReference type="FunFam" id="3.40.50.880:FF:000001">
    <property type="entry name" value="GMP synthase [glutamine-hydrolyzing]"/>
    <property type="match status" value="1"/>
</dbReference>
<dbReference type="Pfam" id="PF00958">
    <property type="entry name" value="GMP_synt_C"/>
    <property type="match status" value="1"/>
</dbReference>